<feature type="region of interest" description="Disordered" evidence="4">
    <location>
        <begin position="829"/>
        <end position="926"/>
    </location>
</feature>
<dbReference type="PANTHER" id="PTHR44103">
    <property type="entry name" value="PROPROTEIN CONVERTASE P"/>
    <property type="match status" value="1"/>
</dbReference>
<evidence type="ECO:0000259" key="6">
    <source>
        <dbReference type="Pfam" id="PF15780"/>
    </source>
</evidence>
<dbReference type="AlphaFoldDB" id="A0A840IED7"/>
<keyword evidence="3 5" id="KW-0732">Signal</keyword>
<feature type="compositionally biased region" description="Basic and acidic residues" evidence="4">
    <location>
        <begin position="829"/>
        <end position="840"/>
    </location>
</feature>
<sequence length="1044" mass="104594">MPTRRSLPRARATTRARLLALAGTVVAAAAASGCMLQTADDYYSSMPARPVSVVTADFDGNGQEDALFGYSASDFAGITLVTQDDYGFWAKRELSTFLLGSELMAVTDFDGDQTPDVVAAQRGADRLTLLRNSGNGTFTESTKEIAPASPPGTTRLTALASATAPSGKRLVAAAFETDDPYAAVRPRSVVTYEATRTGLSATNMFQRFDVIPGDARELRLHDVDGDGRLDLVIGTAIGTIQIYRGLGGSDGDFATTPTTLSQPGQSGPITALAVGDARTPPARGDKPSYGDWPVDGRADVVAGFGGMYAYGWRGRGGMSFDPPIVAGSIGIDGARLGALAIDPAGSGNWMGIGRDTAVGFAQTASGWQQLLTHMNCGPFRTALFHNDTPGAAETAPFAAAFTCNAVRTTQALIAVPLRRRLVAPAEVALGDQRAGTAGAAATVQLDAVDWQPGEAEEPAEVAINQLSLTGPDAAEFEIVRGDLGACTDGTGACAPQVRFAPRTPGAKQATLVIRSDAYRAAGAPHHSVRLTGTATGALATAPATLALGDVAVGASGATELTIANGGTEPLSISALELDGAGPGWTVSRDGCAALVAPGGSCTARVSYAPSAAGPASATVRVVSDSVGAAPLVGLSARGIASGVTAAPIALGPIAVGEHASATAAIVNSGNQPLRIASIAAAGPDAARVTVDAAACTAAPIPAAGGCDVEVAVAPGARGPLDAELRVVSDAPSSPNVVALTASGVQGVAQAPASVALGNVRVGFFAEAEVALENGGDAPLRLGSIAVDGGAATVVADACSGSALAVGQRCAATVRFAPTAVGVLDARLRVPNDGEGGERTIELTGTALPADVPDGGDPGPGPGDDPDGGDPGPGPGDDPDGGDPRPGPGDDPDGGNPRPGPGDGRGPGSDPGPGPGGEPGPGDRPRAASARLRLTAPARATVRRGRTVRLRIAVANRGGRAAVATKLRMRLPGALRWQPPRVKGRRPKPTRAIVVSLGRLAPGAAREVTLTLRALPGARRGAVKLTLRADGGGAAARATSTLRIR</sequence>
<dbReference type="EMBL" id="JACHNU010000002">
    <property type="protein sequence ID" value="MBB4662378.1"/>
    <property type="molecule type" value="Genomic_DNA"/>
</dbReference>
<dbReference type="InterPro" id="IPR013783">
    <property type="entry name" value="Ig-like_fold"/>
</dbReference>
<dbReference type="InterPro" id="IPR028994">
    <property type="entry name" value="Integrin_alpha_N"/>
</dbReference>
<accession>A0A840IED7</accession>
<dbReference type="RefSeq" id="WP_183341523.1">
    <property type="nucleotide sequence ID" value="NZ_JACHNU010000002.1"/>
</dbReference>
<dbReference type="NCBIfam" id="NF012200">
    <property type="entry name" value="choice_anch_D"/>
    <property type="match status" value="4"/>
</dbReference>
<evidence type="ECO:0000313" key="7">
    <source>
        <dbReference type="EMBL" id="MBB4662378.1"/>
    </source>
</evidence>
<dbReference type="GO" id="GO:0005975">
    <property type="term" value="P:carbohydrate metabolic process"/>
    <property type="evidence" value="ECO:0007669"/>
    <property type="project" value="UniProtKB-ARBA"/>
</dbReference>
<dbReference type="Proteomes" id="UP000585272">
    <property type="component" value="Unassembled WGS sequence"/>
</dbReference>
<dbReference type="GO" id="GO:0005737">
    <property type="term" value="C:cytoplasm"/>
    <property type="evidence" value="ECO:0007669"/>
    <property type="project" value="UniProtKB-SubCell"/>
</dbReference>
<proteinExistence type="predicted"/>
<dbReference type="InterPro" id="IPR031549">
    <property type="entry name" value="ASH"/>
</dbReference>
<gene>
    <name evidence="7" type="ORF">BDZ31_001964</name>
</gene>
<evidence type="ECO:0000256" key="1">
    <source>
        <dbReference type="ARBA" id="ARBA00004496"/>
    </source>
</evidence>
<comment type="subcellular location">
    <subcellularLocation>
        <location evidence="1">Cytoplasm</location>
    </subcellularLocation>
</comment>
<dbReference type="Pfam" id="PF13517">
    <property type="entry name" value="FG-GAP_3"/>
    <property type="match status" value="2"/>
</dbReference>
<dbReference type="InterPro" id="IPR013517">
    <property type="entry name" value="FG-GAP"/>
</dbReference>
<keyword evidence="8" id="KW-1185">Reference proteome</keyword>
<evidence type="ECO:0000256" key="4">
    <source>
        <dbReference type="SAM" id="MobiDB-lite"/>
    </source>
</evidence>
<evidence type="ECO:0000313" key="8">
    <source>
        <dbReference type="Proteomes" id="UP000585272"/>
    </source>
</evidence>
<protein>
    <recommendedName>
        <fullName evidence="6">Abnormal spindle-like microcephaly-associated protein ASH domain-containing protein</fullName>
    </recommendedName>
</protein>
<evidence type="ECO:0000256" key="2">
    <source>
        <dbReference type="ARBA" id="ARBA00022490"/>
    </source>
</evidence>
<evidence type="ECO:0000256" key="5">
    <source>
        <dbReference type="SAM" id="SignalP"/>
    </source>
</evidence>
<comment type="caution">
    <text evidence="7">The sequence shown here is derived from an EMBL/GenBank/DDBJ whole genome shotgun (WGS) entry which is preliminary data.</text>
</comment>
<organism evidence="7 8">
    <name type="scientific">Conexibacter arvalis</name>
    <dbReference type="NCBI Taxonomy" id="912552"/>
    <lineage>
        <taxon>Bacteria</taxon>
        <taxon>Bacillati</taxon>
        <taxon>Actinomycetota</taxon>
        <taxon>Thermoleophilia</taxon>
        <taxon>Solirubrobacterales</taxon>
        <taxon>Conexibacteraceae</taxon>
        <taxon>Conexibacter</taxon>
    </lineage>
</organism>
<feature type="signal peptide" evidence="5">
    <location>
        <begin position="1"/>
        <end position="27"/>
    </location>
</feature>
<keyword evidence="2" id="KW-0963">Cytoplasm</keyword>
<evidence type="ECO:0000256" key="3">
    <source>
        <dbReference type="ARBA" id="ARBA00022729"/>
    </source>
</evidence>
<feature type="domain" description="Abnormal spindle-like microcephaly-associated protein ASH" evidence="6">
    <location>
        <begin position="541"/>
        <end position="627"/>
    </location>
</feature>
<name>A0A840IED7_9ACTN</name>
<dbReference type="PROSITE" id="PS51257">
    <property type="entry name" value="PROKAR_LIPOPROTEIN"/>
    <property type="match status" value="1"/>
</dbReference>
<dbReference type="SUPFAM" id="SSF69318">
    <property type="entry name" value="Integrin alpha N-terminal domain"/>
    <property type="match status" value="1"/>
</dbReference>
<dbReference type="Gene3D" id="2.60.40.10">
    <property type="entry name" value="Immunoglobulins"/>
    <property type="match status" value="3"/>
</dbReference>
<dbReference type="PANTHER" id="PTHR44103:SF1">
    <property type="entry name" value="PROPROTEIN CONVERTASE P"/>
    <property type="match status" value="1"/>
</dbReference>
<dbReference type="Pfam" id="PF15780">
    <property type="entry name" value="ASH"/>
    <property type="match status" value="1"/>
</dbReference>
<reference evidence="7 8" key="1">
    <citation type="submission" date="2020-08" db="EMBL/GenBank/DDBJ databases">
        <title>Genomic Encyclopedia of Archaeal and Bacterial Type Strains, Phase II (KMG-II): from individual species to whole genera.</title>
        <authorList>
            <person name="Goeker M."/>
        </authorList>
    </citation>
    <scope>NUCLEOTIDE SEQUENCE [LARGE SCALE GENOMIC DNA]</scope>
    <source>
        <strain evidence="7 8">DSM 23288</strain>
    </source>
</reference>
<feature type="chain" id="PRO_5038624007" description="Abnormal spindle-like microcephaly-associated protein ASH domain-containing protein" evidence="5">
    <location>
        <begin position="28"/>
        <end position="1044"/>
    </location>
</feature>